<evidence type="ECO:0000313" key="2">
    <source>
        <dbReference type="EMBL" id="MBS8121163.1"/>
    </source>
</evidence>
<evidence type="ECO:0000313" key="6">
    <source>
        <dbReference type="Proteomes" id="UP000678484"/>
    </source>
</evidence>
<gene>
    <name evidence="2" type="ORF">JK351_18680</name>
    <name evidence="5" type="ORF">JK352_18575</name>
    <name evidence="4" type="ORF">JK353_18585</name>
    <name evidence="3" type="ORF">JK354_18650</name>
</gene>
<organism evidence="4 6">
    <name type="scientific">Haloferax volcanii</name>
    <name type="common">Halobacterium volcanii</name>
    <dbReference type="NCBI Taxonomy" id="2246"/>
    <lineage>
        <taxon>Archaea</taxon>
        <taxon>Methanobacteriati</taxon>
        <taxon>Methanobacteriota</taxon>
        <taxon>Stenosarchaea group</taxon>
        <taxon>Halobacteria</taxon>
        <taxon>Halobacteriales</taxon>
        <taxon>Haloferacaceae</taxon>
        <taxon>Haloferax</taxon>
    </lineage>
</organism>
<dbReference type="GO" id="GO:0004519">
    <property type="term" value="F:endonuclease activity"/>
    <property type="evidence" value="ECO:0007669"/>
    <property type="project" value="UniProtKB-KW"/>
</dbReference>
<dbReference type="Proteomes" id="UP000679371">
    <property type="component" value="Unassembled WGS sequence"/>
</dbReference>
<dbReference type="EMBL" id="JAERQX010000031">
    <property type="protein sequence ID" value="MBS8133892.1"/>
    <property type="molecule type" value="Genomic_DNA"/>
</dbReference>
<name>A0A8T5CSW8_HALVO</name>
<dbReference type="Proteomes" id="UP000678484">
    <property type="component" value="Unassembled WGS sequence"/>
</dbReference>
<keyword evidence="4" id="KW-0540">Nuclease</keyword>
<keyword evidence="4" id="KW-0378">Hydrolase</keyword>
<dbReference type="EMBL" id="JAERQV010000031">
    <property type="protein sequence ID" value="MBS8126173.1"/>
    <property type="molecule type" value="Genomic_DNA"/>
</dbReference>
<dbReference type="Proteomes" id="UP000679789">
    <property type="component" value="Unassembled WGS sequence"/>
</dbReference>
<dbReference type="RefSeq" id="WP_013035708.1">
    <property type="nucleotide sequence ID" value="NZ_JAERQU010000032.1"/>
</dbReference>
<evidence type="ECO:0000313" key="4">
    <source>
        <dbReference type="EMBL" id="MBS8130028.1"/>
    </source>
</evidence>
<accession>A0A8T5CSW8</accession>
<dbReference type="EMBL" id="JAERQW010000031">
    <property type="protein sequence ID" value="MBS8130028.1"/>
    <property type="molecule type" value="Genomic_DNA"/>
</dbReference>
<evidence type="ECO:0000259" key="1">
    <source>
        <dbReference type="Pfam" id="PF13391"/>
    </source>
</evidence>
<sequence length="384" mass="43235">MAADWTVQHHTGEFSSDTKQNLRNLYSGHCAVCGQKRESPFGHLEAEAAHIHPAQHGGPDTEANGLLLCRQCHWGFDSGWLSLTDDARIIVSNDDAADGYEYFQQFSNDPIEPPRVNDLEPLPRFTQIHRKLSGFDPINTGDQLTIGGLRSGKVRLIDGRQVIVEGSTDKALVVNCEVTSVGSQTVRCSHQTTLEQRVETDSGRTESPFKLDPVDYSFDKLEEYVREIKRDYSGVVQKWEWGRLFRNGRTKYGLSHKDIADTINVEGASELQVQRAERVYEMFPDRGYEGNEIPFSAIAELQRIFPNTEDARAAYDCIAATDISLTTMETRAWVELLLSESEVTRETVRDSVEEYVPKSNVGLSERVSRILAVHNEYLSTFTPS</sequence>
<comment type="caution">
    <text evidence="4">The sequence shown here is derived from an EMBL/GenBank/DDBJ whole genome shotgun (WGS) entry which is preliminary data.</text>
</comment>
<dbReference type="Gene3D" id="1.10.30.50">
    <property type="match status" value="1"/>
</dbReference>
<dbReference type="EMBL" id="JAERQU010000032">
    <property type="protein sequence ID" value="MBS8121163.1"/>
    <property type="molecule type" value="Genomic_DNA"/>
</dbReference>
<feature type="domain" description="HNH nuclease" evidence="1">
    <location>
        <begin position="30"/>
        <end position="83"/>
    </location>
</feature>
<dbReference type="InterPro" id="IPR003615">
    <property type="entry name" value="HNH_nuc"/>
</dbReference>
<proteinExistence type="predicted"/>
<dbReference type="CDD" id="cd00085">
    <property type="entry name" value="HNHc"/>
    <property type="match status" value="1"/>
</dbReference>
<dbReference type="Pfam" id="PF13391">
    <property type="entry name" value="HNH_2"/>
    <property type="match status" value="1"/>
</dbReference>
<dbReference type="AlphaFoldDB" id="A0A8T5CSW8"/>
<evidence type="ECO:0000313" key="3">
    <source>
        <dbReference type="EMBL" id="MBS8126173.1"/>
    </source>
</evidence>
<protein>
    <submittedName>
        <fullName evidence="4">HNH endonuclease</fullName>
    </submittedName>
</protein>
<evidence type="ECO:0000313" key="5">
    <source>
        <dbReference type="EMBL" id="MBS8133892.1"/>
    </source>
</evidence>
<reference evidence="4" key="1">
    <citation type="journal article" date="2021" name="Nat. Microbiol.">
        <title>Cell division in the archaeon Haloferax volcanii relies on two FtsZ proteins with distinct functions in division ring assembly and constriction.</title>
        <authorList>
            <person name="Liao Y."/>
            <person name="Ithurbide S."/>
            <person name="Evenhuis C."/>
            <person name="Loewe J."/>
            <person name="Duggin I.G."/>
        </authorList>
    </citation>
    <scope>NUCLEOTIDE SEQUENCE</scope>
    <source>
        <strain evidence="2">H98</strain>
        <strain evidence="5">ID112 - delta_ftsZ1_delta_ftsZ2</strain>
        <strain evidence="3">ID76 - delta_ftsZ1</strain>
        <strain evidence="4">ID77 - delta_ftsZ2</strain>
    </source>
</reference>
<keyword evidence="4" id="KW-0255">Endonuclease</keyword>
<dbReference type="Proteomes" id="UP000676028">
    <property type="component" value="Unassembled WGS sequence"/>
</dbReference>
<dbReference type="GeneID" id="8926928"/>